<feature type="compositionally biased region" description="Basic and acidic residues" evidence="1">
    <location>
        <begin position="36"/>
        <end position="49"/>
    </location>
</feature>
<proteinExistence type="predicted"/>
<evidence type="ECO:0000256" key="1">
    <source>
        <dbReference type="SAM" id="MobiDB-lite"/>
    </source>
</evidence>
<feature type="region of interest" description="Disordered" evidence="1">
    <location>
        <begin position="1"/>
        <end position="56"/>
    </location>
</feature>
<reference evidence="2 3" key="1">
    <citation type="submission" date="2016-06" db="EMBL/GenBank/DDBJ databases">
        <title>The Draft Genome Sequence and Annotation of the Desert Woodrat Neotoma lepida.</title>
        <authorList>
            <person name="Campbell M."/>
            <person name="Oakeson K.F."/>
            <person name="Yandell M."/>
            <person name="Halpert J.R."/>
            <person name="Dearing D."/>
        </authorList>
    </citation>
    <scope>NUCLEOTIDE SEQUENCE [LARGE SCALE GENOMIC DNA]</scope>
    <source>
        <strain evidence="2">417</strain>
        <tissue evidence="2">Liver</tissue>
    </source>
</reference>
<comment type="caution">
    <text evidence="2">The sequence shown here is derived from an EMBL/GenBank/DDBJ whole genome shotgun (WGS) entry which is preliminary data.</text>
</comment>
<organism evidence="2 3">
    <name type="scientific">Neotoma lepida</name>
    <name type="common">Desert woodrat</name>
    <dbReference type="NCBI Taxonomy" id="56216"/>
    <lineage>
        <taxon>Eukaryota</taxon>
        <taxon>Metazoa</taxon>
        <taxon>Chordata</taxon>
        <taxon>Craniata</taxon>
        <taxon>Vertebrata</taxon>
        <taxon>Euteleostomi</taxon>
        <taxon>Mammalia</taxon>
        <taxon>Eutheria</taxon>
        <taxon>Euarchontoglires</taxon>
        <taxon>Glires</taxon>
        <taxon>Rodentia</taxon>
        <taxon>Myomorpha</taxon>
        <taxon>Muroidea</taxon>
        <taxon>Cricetidae</taxon>
        <taxon>Neotominae</taxon>
        <taxon>Neotoma</taxon>
    </lineage>
</organism>
<dbReference type="Proteomes" id="UP000092124">
    <property type="component" value="Unassembled WGS sequence"/>
</dbReference>
<accession>A0A1A6HFD3</accession>
<protein>
    <submittedName>
        <fullName evidence="2">Uncharacterized protein</fullName>
    </submittedName>
</protein>
<evidence type="ECO:0000313" key="2">
    <source>
        <dbReference type="EMBL" id="OBS76337.1"/>
    </source>
</evidence>
<sequence>MGSHFRLLAPVGERADPSYISRKSKFPLSAKLQNRVGRESEKNGPRGQDKVPSYGTLSEGCTAQILASGPRKGDLG</sequence>
<gene>
    <name evidence="2" type="ORF">A6R68_17199</name>
</gene>
<keyword evidence="3" id="KW-1185">Reference proteome</keyword>
<dbReference type="AlphaFoldDB" id="A0A1A6HFD3"/>
<evidence type="ECO:0000313" key="3">
    <source>
        <dbReference type="Proteomes" id="UP000092124"/>
    </source>
</evidence>
<name>A0A1A6HFD3_NEOLE</name>
<dbReference type="EMBL" id="LZPO01034933">
    <property type="protein sequence ID" value="OBS76337.1"/>
    <property type="molecule type" value="Genomic_DNA"/>
</dbReference>